<accession>B9D3E4</accession>
<comment type="caution">
    <text evidence="1">The sequence shown here is derived from an EMBL/GenBank/DDBJ whole genome shotgun (WGS) entry which is preliminary data.</text>
</comment>
<evidence type="ECO:0000313" key="1">
    <source>
        <dbReference type="EMBL" id="EEF13498.1"/>
    </source>
</evidence>
<reference evidence="1 2" key="1">
    <citation type="submission" date="2008-08" db="EMBL/GenBank/DDBJ databases">
        <authorList>
            <person name="Madupu R."/>
            <person name="Durkin A.S."/>
            <person name="Torralba M."/>
            <person name="Methe B."/>
            <person name="Sutton G.G."/>
            <person name="Strausberg R.L."/>
            <person name="Nelson K.E."/>
        </authorList>
    </citation>
    <scope>NUCLEOTIDE SEQUENCE [LARGE SCALE GENOMIC DNA]</scope>
    <source>
        <strain evidence="1 2">RM3267</strain>
    </source>
</reference>
<dbReference type="Proteomes" id="UP000003082">
    <property type="component" value="Unassembled WGS sequence"/>
</dbReference>
<protein>
    <submittedName>
        <fullName evidence="1">Uncharacterized protein</fullName>
    </submittedName>
</protein>
<dbReference type="AlphaFoldDB" id="B9D3E4"/>
<name>B9D3E4_CAMRE</name>
<gene>
    <name evidence="1" type="ORF">CAMRE0001_2028</name>
</gene>
<proteinExistence type="predicted"/>
<dbReference type="EMBL" id="ACFU01000019">
    <property type="protein sequence ID" value="EEF13498.1"/>
    <property type="molecule type" value="Genomic_DNA"/>
</dbReference>
<keyword evidence="2" id="KW-1185">Reference proteome</keyword>
<sequence length="42" mass="4991">MDCKSGNVKFRDKIDDKTYEEIADLLIKDRLFCDPTYTTIKF</sequence>
<evidence type="ECO:0000313" key="2">
    <source>
        <dbReference type="Proteomes" id="UP000003082"/>
    </source>
</evidence>
<organism evidence="1 2">
    <name type="scientific">Campylobacter rectus RM3267</name>
    <dbReference type="NCBI Taxonomy" id="553218"/>
    <lineage>
        <taxon>Bacteria</taxon>
        <taxon>Pseudomonadati</taxon>
        <taxon>Campylobacterota</taxon>
        <taxon>Epsilonproteobacteria</taxon>
        <taxon>Campylobacterales</taxon>
        <taxon>Campylobacteraceae</taxon>
        <taxon>Campylobacter</taxon>
    </lineage>
</organism>